<proteinExistence type="predicted"/>
<name>A0A2H1X288_SPOFR</name>
<accession>A0A2H1X288</accession>
<reference evidence="1" key="1">
    <citation type="submission" date="2016-07" db="EMBL/GenBank/DDBJ databases">
        <authorList>
            <person name="Bretaudeau A."/>
        </authorList>
    </citation>
    <scope>NUCLEOTIDE SEQUENCE</scope>
    <source>
        <strain evidence="1">Rice</strain>
        <tissue evidence="1">Whole body</tissue>
    </source>
</reference>
<sequence>MYNMRRRRESVASVYRKTTKFLTSNTANFLKKKPNNKKNQILMEAVEDCDDNGEENVNNIDETKTDDDDIGERDLDYYLGVRKRESYWRDPAGKEQIRKDYLVYHCGITEEDYDKNYKKTIVSKVSYVIQPRLKQVPFKIHRRRRRNGDTRDDSWREKTGIFKLFMRRDSENSMSDSYSECDSNEDKIPERLRSTNEDEMEDMIGYLNELDASGTDDKDEGVRIKEVSEGRPCDNCPELCPGFIPHAWSLVVRPARAPRIMKNVHSCSRGHTVQTCRALIPNKPTMCLSLKQLEWADVYRRITGSDKEPVKERKIQKFPSRERNYAVKRKFNNNMRSHVNCESCARAAEKENR</sequence>
<organism evidence="1">
    <name type="scientific">Spodoptera frugiperda</name>
    <name type="common">Fall armyworm</name>
    <dbReference type="NCBI Taxonomy" id="7108"/>
    <lineage>
        <taxon>Eukaryota</taxon>
        <taxon>Metazoa</taxon>
        <taxon>Ecdysozoa</taxon>
        <taxon>Arthropoda</taxon>
        <taxon>Hexapoda</taxon>
        <taxon>Insecta</taxon>
        <taxon>Pterygota</taxon>
        <taxon>Neoptera</taxon>
        <taxon>Endopterygota</taxon>
        <taxon>Lepidoptera</taxon>
        <taxon>Glossata</taxon>
        <taxon>Ditrysia</taxon>
        <taxon>Noctuoidea</taxon>
        <taxon>Noctuidae</taxon>
        <taxon>Amphipyrinae</taxon>
        <taxon>Spodoptera</taxon>
    </lineage>
</organism>
<dbReference type="AlphaFoldDB" id="A0A2H1X288"/>
<dbReference type="EMBL" id="ODYU01012903">
    <property type="protein sequence ID" value="SOQ59441.1"/>
    <property type="molecule type" value="Genomic_DNA"/>
</dbReference>
<evidence type="ECO:0000313" key="1">
    <source>
        <dbReference type="EMBL" id="SOQ59441.1"/>
    </source>
</evidence>
<protein>
    <submittedName>
        <fullName evidence="1">SFRICE_038396</fullName>
    </submittedName>
</protein>
<gene>
    <name evidence="1" type="ORF">SFRICE_038396</name>
</gene>